<evidence type="ECO:0000256" key="5">
    <source>
        <dbReference type="ARBA" id="ARBA00022917"/>
    </source>
</evidence>
<evidence type="ECO:0000256" key="1">
    <source>
        <dbReference type="ARBA" id="ARBA00004514"/>
    </source>
</evidence>
<dbReference type="GO" id="GO:0005829">
    <property type="term" value="C:cytosol"/>
    <property type="evidence" value="ECO:0007669"/>
    <property type="project" value="UniProtKB-SubCell"/>
</dbReference>
<evidence type="ECO:0000256" key="6">
    <source>
        <dbReference type="ARBA" id="ARBA00044196"/>
    </source>
</evidence>
<dbReference type="Pfam" id="PF24894">
    <property type="entry name" value="Hexapep_GlmU"/>
    <property type="match status" value="1"/>
</dbReference>
<sequence>MFESVILIGPGTNLFPIVNSSLKATNLPILNIELLLINIQFLEPVSSKIYIVILKEDVDNIRHVVKNITTPLEIIGIDFYDGTVTQLHKLQQKINSENIIVTKGNLVTNIDIKTIANEYLDNNDLFMTILTNNQENTVCGIKGNELIHYSDFDDLNISKDILIKNRFVMTLEKHPLQFYMFKKDILKYITSDMFSFRSNFLPAIVKTLCNINPVKIFDPMNTYIYQIRDVESYIFTIKKLKSIKHNENGDAICSYDKINLCKQYIKKKNIKDTKNILGTSLFIDSGFIIDSVIGNNVTINEGSYVVSSILMNNIIIGKNCHIEECLIGNNVTIPDNTTLIKCNVSPAYIFSTNVNAKNNIFTCS</sequence>
<keyword evidence="11" id="KW-1185">Reference proteome</keyword>
<dbReference type="VEuPathDB" id="MicrosporidiaDB:AAJ76_1500048421"/>
<dbReference type="RefSeq" id="XP_024331407.1">
    <property type="nucleotide sequence ID" value="XM_024474104.1"/>
</dbReference>
<dbReference type="GeneID" id="36319011"/>
<comment type="subunit">
    <text evidence="8">Component of the translation initiation factor 2B (eIF2B) complex which is a heterodecamer of two sets of five different subunits: alpha, beta, gamma, delta and epsilon. Subunits alpha, beta and delta comprise a regulatory subcomplex and subunits epsilon and gamma comprise a catalytic subcomplex. Within the complex, the hexameric regulatory complex resides at the center, with the two heterodimeric catalytic subcomplexes bound on opposite sides.</text>
</comment>
<dbReference type="SUPFAM" id="SSF53448">
    <property type="entry name" value="Nucleotide-diphospho-sugar transferases"/>
    <property type="match status" value="1"/>
</dbReference>
<dbReference type="Proteomes" id="UP000034350">
    <property type="component" value="Unassembled WGS sequence"/>
</dbReference>
<dbReference type="GO" id="GO:0003743">
    <property type="term" value="F:translation initiation factor activity"/>
    <property type="evidence" value="ECO:0007669"/>
    <property type="project" value="UniProtKB-KW"/>
</dbReference>
<dbReference type="VEuPathDB" id="MicrosporidiaDB:NCER_100779"/>
<dbReference type="GO" id="GO:0005851">
    <property type="term" value="C:eukaryotic translation initiation factor 2B complex"/>
    <property type="evidence" value="ECO:0007669"/>
    <property type="project" value="TreeGrafter"/>
</dbReference>
<evidence type="ECO:0000256" key="8">
    <source>
        <dbReference type="ARBA" id="ARBA00046432"/>
    </source>
</evidence>
<keyword evidence="4 10" id="KW-0396">Initiation factor</keyword>
<reference evidence="10 11" key="1">
    <citation type="journal article" date="2015" name="Environ. Microbiol.">
        <title>Genome analyses suggest the presence of polyploidy and recent human-driven expansions in eight global populations of the honeybee pathogen Nosema ceranae.</title>
        <authorList>
            <person name="Pelin A."/>
            <person name="Selman M."/>
            <person name="Aris-Brosou S."/>
            <person name="Farinelli L."/>
            <person name="Corradi N."/>
        </authorList>
    </citation>
    <scope>NUCLEOTIDE SEQUENCE [LARGE SCALE GENOMIC DNA]</scope>
    <source>
        <strain evidence="10 11">PA08 1199</strain>
    </source>
</reference>
<comment type="caution">
    <text evidence="10">The sequence shown here is derived from an EMBL/GenBank/DDBJ whole genome shotgun (WGS) entry which is preliminary data.</text>
</comment>
<dbReference type="InterPro" id="IPR056818">
    <property type="entry name" value="GlmU/GlgC-like_hexapep"/>
</dbReference>
<dbReference type="GO" id="GO:0005085">
    <property type="term" value="F:guanyl-nucleotide exchange factor activity"/>
    <property type="evidence" value="ECO:0007669"/>
    <property type="project" value="TreeGrafter"/>
</dbReference>
<dbReference type="Gene3D" id="2.160.10.10">
    <property type="entry name" value="Hexapeptide repeat proteins"/>
    <property type="match status" value="1"/>
</dbReference>
<organism evidence="10 11">
    <name type="scientific">Vairimorpha ceranae</name>
    <dbReference type="NCBI Taxonomy" id="40302"/>
    <lineage>
        <taxon>Eukaryota</taxon>
        <taxon>Fungi</taxon>
        <taxon>Fungi incertae sedis</taxon>
        <taxon>Microsporidia</taxon>
        <taxon>Nosematidae</taxon>
        <taxon>Vairimorpha</taxon>
    </lineage>
</organism>
<evidence type="ECO:0000259" key="9">
    <source>
        <dbReference type="Pfam" id="PF24894"/>
    </source>
</evidence>
<comment type="similarity">
    <text evidence="2">Belongs to the eIF-2B gamma/epsilon subunits family.</text>
</comment>
<dbReference type="PANTHER" id="PTHR45989:SF1">
    <property type="entry name" value="TRANSLATION INITIATION FACTOR EIF-2B SUBUNIT GAMMA"/>
    <property type="match status" value="1"/>
</dbReference>
<evidence type="ECO:0000256" key="7">
    <source>
        <dbReference type="ARBA" id="ARBA00044229"/>
    </source>
</evidence>
<dbReference type="PANTHER" id="PTHR45989">
    <property type="entry name" value="TRANSLATION INITIATION FACTOR EIF-2B SUBUNIT GAMMA"/>
    <property type="match status" value="1"/>
</dbReference>
<protein>
    <recommendedName>
        <fullName evidence="6">Translation initiation factor eIF2B subunit gamma</fullName>
    </recommendedName>
    <alternativeName>
        <fullName evidence="7">eIF2B GDP-GTP exchange factor subunit gamma</fullName>
    </alternativeName>
</protein>
<keyword evidence="3" id="KW-0963">Cytoplasm</keyword>
<evidence type="ECO:0000256" key="4">
    <source>
        <dbReference type="ARBA" id="ARBA00022540"/>
    </source>
</evidence>
<dbReference type="EMBL" id="JPQZ01000015">
    <property type="protein sequence ID" value="KKO75665.1"/>
    <property type="molecule type" value="Genomic_DNA"/>
</dbReference>
<feature type="domain" description="Glucose-1-phosphate adenylyltransferase/Bifunctional protein GlmU-like C-terminal hexapeptide" evidence="9">
    <location>
        <begin position="273"/>
        <end position="338"/>
    </location>
</feature>
<dbReference type="InterPro" id="IPR051960">
    <property type="entry name" value="eIF2B_gamma"/>
</dbReference>
<comment type="subcellular location">
    <subcellularLocation>
        <location evidence="1">Cytoplasm</location>
        <location evidence="1">Cytosol</location>
    </subcellularLocation>
</comment>
<dbReference type="SUPFAM" id="SSF51161">
    <property type="entry name" value="Trimeric LpxA-like enzymes"/>
    <property type="match status" value="1"/>
</dbReference>
<gene>
    <name evidence="10" type="ORF">AAJ76_1500048421</name>
</gene>
<dbReference type="VEuPathDB" id="MicrosporidiaDB:G9O61_00g012400"/>
<evidence type="ECO:0000313" key="11">
    <source>
        <dbReference type="Proteomes" id="UP000034350"/>
    </source>
</evidence>
<dbReference type="GO" id="GO:0002183">
    <property type="term" value="P:cytoplasmic translational initiation"/>
    <property type="evidence" value="ECO:0007669"/>
    <property type="project" value="TreeGrafter"/>
</dbReference>
<name>A0A0F9WG06_9MICR</name>
<keyword evidence="5" id="KW-0648">Protein biosynthesis</keyword>
<dbReference type="InterPro" id="IPR011004">
    <property type="entry name" value="Trimer_LpxA-like_sf"/>
</dbReference>
<evidence type="ECO:0000256" key="2">
    <source>
        <dbReference type="ARBA" id="ARBA00007878"/>
    </source>
</evidence>
<dbReference type="AlphaFoldDB" id="A0A0F9WG06"/>
<proteinExistence type="inferred from homology"/>
<accession>A0A0F9WG06</accession>
<dbReference type="OMA" id="SCKIRRC"/>
<dbReference type="OrthoDB" id="10250549at2759"/>
<dbReference type="InterPro" id="IPR029044">
    <property type="entry name" value="Nucleotide-diphossugar_trans"/>
</dbReference>
<dbReference type="Gene3D" id="3.90.550.10">
    <property type="entry name" value="Spore Coat Polysaccharide Biosynthesis Protein SpsA, Chain A"/>
    <property type="match status" value="1"/>
</dbReference>
<evidence type="ECO:0000256" key="3">
    <source>
        <dbReference type="ARBA" id="ARBA00022490"/>
    </source>
</evidence>
<evidence type="ECO:0000313" key="10">
    <source>
        <dbReference type="EMBL" id="KKO75665.1"/>
    </source>
</evidence>